<dbReference type="InterPro" id="IPR036477">
    <property type="entry name" value="Formyl_transf_N_sf"/>
</dbReference>
<dbReference type="NCBIfam" id="TIGR00639">
    <property type="entry name" value="PurN"/>
    <property type="match status" value="1"/>
</dbReference>
<dbReference type="FunFam" id="3.40.50.170:FF:000007">
    <property type="entry name" value="Phosphoribosylglycinamide formyltransferase"/>
    <property type="match status" value="1"/>
</dbReference>
<dbReference type="GO" id="GO:0004644">
    <property type="term" value="F:phosphoribosylglycinamide formyltransferase activity"/>
    <property type="evidence" value="ECO:0007669"/>
    <property type="project" value="UniProtKB-UniRule"/>
</dbReference>
<feature type="domain" description="Formyl transferase N-terminal" evidence="7">
    <location>
        <begin position="6"/>
        <end position="185"/>
    </location>
</feature>
<evidence type="ECO:0000313" key="8">
    <source>
        <dbReference type="EMBL" id="SDM66524.1"/>
    </source>
</evidence>
<dbReference type="InterPro" id="IPR002376">
    <property type="entry name" value="Formyl_transf_N"/>
</dbReference>
<feature type="binding site" evidence="6">
    <location>
        <position position="68"/>
    </location>
    <ligand>
        <name>(6R)-10-formyltetrahydrofolate</name>
        <dbReference type="ChEBI" id="CHEBI:195366"/>
    </ligand>
</feature>
<dbReference type="PANTHER" id="PTHR43369:SF2">
    <property type="entry name" value="PHOSPHORIBOSYLGLYCINAMIDE FORMYLTRANSFERASE"/>
    <property type="match status" value="1"/>
</dbReference>
<dbReference type="GO" id="GO:0006189">
    <property type="term" value="P:'de novo' IMP biosynthetic process"/>
    <property type="evidence" value="ECO:0007669"/>
    <property type="project" value="UniProtKB-UniRule"/>
</dbReference>
<dbReference type="PANTHER" id="PTHR43369">
    <property type="entry name" value="PHOSPHORIBOSYLGLYCINAMIDE FORMYLTRANSFERASE"/>
    <property type="match status" value="1"/>
</dbReference>
<dbReference type="PROSITE" id="PS00373">
    <property type="entry name" value="GART"/>
    <property type="match status" value="1"/>
</dbReference>
<evidence type="ECO:0000313" key="9">
    <source>
        <dbReference type="Proteomes" id="UP000182347"/>
    </source>
</evidence>
<feature type="site" description="Raises pKa of active site His" evidence="6">
    <location>
        <position position="148"/>
    </location>
</feature>
<dbReference type="CDD" id="cd08645">
    <property type="entry name" value="FMT_core_GART"/>
    <property type="match status" value="1"/>
</dbReference>
<dbReference type="Proteomes" id="UP000182347">
    <property type="component" value="Unassembled WGS sequence"/>
</dbReference>
<dbReference type="EC" id="2.1.2.2" evidence="6"/>
<reference evidence="9" key="1">
    <citation type="submission" date="2016-10" db="EMBL/GenBank/DDBJ databases">
        <authorList>
            <person name="Varghese N."/>
            <person name="Submissions S."/>
        </authorList>
    </citation>
    <scope>NUCLEOTIDE SEQUENCE [LARGE SCALE GENOMIC DNA]</scope>
    <source>
        <strain evidence="9">CGMCC 1.6199</strain>
    </source>
</reference>
<sequence length="199" mass="22127">MHEKQRVAVFASGTGSNFAAIADAIDQGSLDAEIALLVCDKPEAKAIEKANERQIPVFAFQPRTYPTKADYERDILQKLNDCKAEWLILAGYMRLIGSTLLDPFEGHIVNIHPSLLPAFPGKDAIGQALSTGVRVTGVTVHFVDEGMDTGKIIDQEAVRIREEDDRYSLQAAIQEIEHRLFPRTIQALIQAEKREEIKS</sequence>
<dbReference type="InterPro" id="IPR004607">
    <property type="entry name" value="GART"/>
</dbReference>
<protein>
    <recommendedName>
        <fullName evidence="6">Phosphoribosylglycinamide formyltransferase</fullName>
        <ecNumber evidence="6">2.1.2.2</ecNumber>
    </recommendedName>
    <alternativeName>
        <fullName evidence="6">5'-phosphoribosylglycinamide transformylase</fullName>
    </alternativeName>
    <alternativeName>
        <fullName evidence="6">GAR transformylase</fullName>
        <shortName evidence="6">GART</shortName>
    </alternativeName>
</protein>
<keyword evidence="9" id="KW-1185">Reference proteome</keyword>
<comment type="similarity">
    <text evidence="4 6">Belongs to the GART family.</text>
</comment>
<evidence type="ECO:0000259" key="7">
    <source>
        <dbReference type="Pfam" id="PF00551"/>
    </source>
</evidence>
<evidence type="ECO:0000256" key="1">
    <source>
        <dbReference type="ARBA" id="ARBA00005054"/>
    </source>
</evidence>
<dbReference type="EMBL" id="FNHF01000004">
    <property type="protein sequence ID" value="SDM66524.1"/>
    <property type="molecule type" value="Genomic_DNA"/>
</dbReference>
<comment type="catalytic activity">
    <reaction evidence="5 6">
        <text>N(1)-(5-phospho-beta-D-ribosyl)glycinamide + (6R)-10-formyltetrahydrofolate = N(2)-formyl-N(1)-(5-phospho-beta-D-ribosyl)glycinamide + (6S)-5,6,7,8-tetrahydrofolate + H(+)</text>
        <dbReference type="Rhea" id="RHEA:15053"/>
        <dbReference type="ChEBI" id="CHEBI:15378"/>
        <dbReference type="ChEBI" id="CHEBI:57453"/>
        <dbReference type="ChEBI" id="CHEBI:143788"/>
        <dbReference type="ChEBI" id="CHEBI:147286"/>
        <dbReference type="ChEBI" id="CHEBI:195366"/>
        <dbReference type="EC" id="2.1.2.2"/>
    </reaction>
</comment>
<dbReference type="OrthoDB" id="9806170at2"/>
<gene>
    <name evidence="6" type="primary">purN</name>
    <name evidence="8" type="ORF">SAMN05216244_3110</name>
</gene>
<dbReference type="SUPFAM" id="SSF53328">
    <property type="entry name" value="Formyltransferase"/>
    <property type="match status" value="1"/>
</dbReference>
<evidence type="ECO:0000256" key="3">
    <source>
        <dbReference type="ARBA" id="ARBA00022755"/>
    </source>
</evidence>
<dbReference type="UniPathway" id="UPA00074">
    <property type="reaction ID" value="UER00126"/>
</dbReference>
<feature type="binding site" evidence="6">
    <location>
        <begin position="93"/>
        <end position="96"/>
    </location>
    <ligand>
        <name>(6R)-10-formyltetrahydrofolate</name>
        <dbReference type="ChEBI" id="CHEBI:195366"/>
    </ligand>
</feature>
<dbReference type="STRING" id="482461.SAMN05216244_3110"/>
<comment type="pathway">
    <text evidence="1 6">Purine metabolism; IMP biosynthesis via de novo pathway; N(2)-formyl-N(1)-(5-phospho-D-ribosyl)glycinamide from N(1)-(5-phospho-D-ribosyl)glycinamide (10-formyl THF route): step 1/1.</text>
</comment>
<dbReference type="Pfam" id="PF00551">
    <property type="entry name" value="Formyl_trans_N"/>
    <property type="match status" value="1"/>
</dbReference>
<keyword evidence="2 6" id="KW-0808">Transferase</keyword>
<dbReference type="InterPro" id="IPR001555">
    <property type="entry name" value="GART_AS"/>
</dbReference>
<dbReference type="AlphaFoldDB" id="A0A1G9V2S2"/>
<organism evidence="8 9">
    <name type="scientific">Sediminibacillus halophilus</name>
    <dbReference type="NCBI Taxonomy" id="482461"/>
    <lineage>
        <taxon>Bacteria</taxon>
        <taxon>Bacillati</taxon>
        <taxon>Bacillota</taxon>
        <taxon>Bacilli</taxon>
        <taxon>Bacillales</taxon>
        <taxon>Bacillaceae</taxon>
        <taxon>Sediminibacillus</taxon>
    </lineage>
</organism>
<dbReference type="Gene3D" id="3.40.50.170">
    <property type="entry name" value="Formyl transferase, N-terminal domain"/>
    <property type="match status" value="1"/>
</dbReference>
<dbReference type="GO" id="GO:0005829">
    <property type="term" value="C:cytosol"/>
    <property type="evidence" value="ECO:0007669"/>
    <property type="project" value="TreeGrafter"/>
</dbReference>
<comment type="function">
    <text evidence="6">Catalyzes the transfer of a formyl group from 10-formyltetrahydrofolate to 5-phospho-ribosyl-glycinamide (GAR), producing 5-phospho-ribosyl-N-formylglycinamide (FGAR) and tetrahydrofolate.</text>
</comment>
<evidence type="ECO:0000256" key="6">
    <source>
        <dbReference type="HAMAP-Rule" id="MF_01930"/>
    </source>
</evidence>
<keyword evidence="3 6" id="KW-0658">Purine biosynthesis</keyword>
<accession>A0A1G9V2S2</accession>
<dbReference type="RefSeq" id="WP_074600190.1">
    <property type="nucleotide sequence ID" value="NZ_FNHF01000004.1"/>
</dbReference>
<evidence type="ECO:0000256" key="4">
    <source>
        <dbReference type="ARBA" id="ARBA00038440"/>
    </source>
</evidence>
<dbReference type="HAMAP" id="MF_01930">
    <property type="entry name" value="PurN"/>
    <property type="match status" value="1"/>
</dbReference>
<feature type="active site" description="Proton donor" evidence="6">
    <location>
        <position position="112"/>
    </location>
</feature>
<feature type="binding site" evidence="6">
    <location>
        <position position="110"/>
    </location>
    <ligand>
        <name>(6R)-10-formyltetrahydrofolate</name>
        <dbReference type="ChEBI" id="CHEBI:195366"/>
    </ligand>
</feature>
<name>A0A1G9V2S2_9BACI</name>
<evidence type="ECO:0000256" key="2">
    <source>
        <dbReference type="ARBA" id="ARBA00022679"/>
    </source>
</evidence>
<feature type="binding site" evidence="6">
    <location>
        <begin position="15"/>
        <end position="17"/>
    </location>
    <ligand>
        <name>N(1)-(5-phospho-beta-D-ribosyl)glycinamide</name>
        <dbReference type="ChEBI" id="CHEBI:143788"/>
    </ligand>
</feature>
<evidence type="ECO:0000256" key="5">
    <source>
        <dbReference type="ARBA" id="ARBA00047664"/>
    </source>
</evidence>
<proteinExistence type="inferred from homology"/>